<evidence type="ECO:0000313" key="2">
    <source>
        <dbReference type="Proteomes" id="UP001060215"/>
    </source>
</evidence>
<evidence type="ECO:0000313" key="1">
    <source>
        <dbReference type="EMBL" id="KAI7984064.1"/>
    </source>
</evidence>
<accession>A0ACC0F728</accession>
<sequence length="108" mass="12502">MCTKYLQERKELVQALHKDIKLSDLPKITQPMLTIWVNQEQIFPLELGHRLKSLRLDSFSLNHVPFIFSAISVRTHTSDLKNVGHAINVEKSQEMFKHLKSFLVDSSS</sequence>
<gene>
    <name evidence="1" type="ORF">LOK49_LG15G02342</name>
</gene>
<organism evidence="1 2">
    <name type="scientific">Camellia lanceoleosa</name>
    <dbReference type="NCBI Taxonomy" id="1840588"/>
    <lineage>
        <taxon>Eukaryota</taxon>
        <taxon>Viridiplantae</taxon>
        <taxon>Streptophyta</taxon>
        <taxon>Embryophyta</taxon>
        <taxon>Tracheophyta</taxon>
        <taxon>Spermatophyta</taxon>
        <taxon>Magnoliopsida</taxon>
        <taxon>eudicotyledons</taxon>
        <taxon>Gunneridae</taxon>
        <taxon>Pentapetalae</taxon>
        <taxon>asterids</taxon>
        <taxon>Ericales</taxon>
        <taxon>Theaceae</taxon>
        <taxon>Camellia</taxon>
    </lineage>
</organism>
<name>A0ACC0F728_9ERIC</name>
<comment type="caution">
    <text evidence="1">The sequence shown here is derived from an EMBL/GenBank/DDBJ whole genome shotgun (WGS) entry which is preliminary data.</text>
</comment>
<dbReference type="EMBL" id="CM045768">
    <property type="protein sequence ID" value="KAI7984064.1"/>
    <property type="molecule type" value="Genomic_DNA"/>
</dbReference>
<protein>
    <submittedName>
        <fullName evidence="1">Uncharacterized protein</fullName>
    </submittedName>
</protein>
<proteinExistence type="predicted"/>
<keyword evidence="2" id="KW-1185">Reference proteome</keyword>
<dbReference type="Proteomes" id="UP001060215">
    <property type="component" value="Chromosome 11"/>
</dbReference>
<reference evidence="1 2" key="1">
    <citation type="journal article" date="2022" name="Plant J.">
        <title>Chromosome-level genome of Camellia lanceoleosa provides a valuable resource for understanding genome evolution and self-incompatibility.</title>
        <authorList>
            <person name="Gong W."/>
            <person name="Xiao S."/>
            <person name="Wang L."/>
            <person name="Liao Z."/>
            <person name="Chang Y."/>
            <person name="Mo W."/>
            <person name="Hu G."/>
            <person name="Li W."/>
            <person name="Zhao G."/>
            <person name="Zhu H."/>
            <person name="Hu X."/>
            <person name="Ji K."/>
            <person name="Xiang X."/>
            <person name="Song Q."/>
            <person name="Yuan D."/>
            <person name="Jin S."/>
            <person name="Zhang L."/>
        </authorList>
    </citation>
    <scope>NUCLEOTIDE SEQUENCE [LARGE SCALE GENOMIC DNA]</scope>
    <source>
        <strain evidence="1">SQ_2022a</strain>
    </source>
</reference>